<dbReference type="InterPro" id="IPR032675">
    <property type="entry name" value="LRR_dom_sf"/>
</dbReference>
<gene>
    <name evidence="1" type="ORF">AHEV_191</name>
</gene>
<accession>A0A916NX01</accession>
<dbReference type="GeneID" id="15614120"/>
<evidence type="ECO:0000313" key="1">
    <source>
        <dbReference type="EMBL" id="CCU55512.1"/>
    </source>
</evidence>
<dbReference type="KEGG" id="vg:15614120"/>
<protein>
    <submittedName>
        <fullName evidence="1">Leucine rich repeat gene family</fullName>
    </submittedName>
</protein>
<reference evidence="1" key="1">
    <citation type="journal article" date="2013" name="J. Virol.">
        <title>New Insights into the Evolution of Entomopoxvirinae from the Complete Genome Sequences of Four Entomopoxviruses Infecting Adoxophyes honmai, Choristoneura biennis, Choristoneura rosaceana, and Mythimna separata.</title>
        <authorList>
            <person name="Theze J."/>
            <person name="Takatsuka J."/>
            <person name="Li Z."/>
            <person name="Gallais J."/>
            <person name="Doucet D."/>
            <person name="Arif B."/>
            <person name="Nakai M."/>
            <person name="Herniou E.A."/>
        </authorList>
    </citation>
    <scope>NUCLEOTIDE SEQUENCE</scope>
    <source>
        <strain evidence="1">Tokyo</strain>
    </source>
</reference>
<dbReference type="RefSeq" id="YP_008004014.1">
    <property type="nucleotide sequence ID" value="NC_021247.1"/>
</dbReference>
<organism evidence="1 2">
    <name type="scientific">Adoxophyes honmai entomopoxvirus 'L'</name>
    <dbReference type="NCBI Taxonomy" id="1293540"/>
    <lineage>
        <taxon>Viruses</taxon>
        <taxon>Varidnaviria</taxon>
        <taxon>Bamfordvirae</taxon>
        <taxon>Nucleocytoviricota</taxon>
        <taxon>Pokkesviricetes</taxon>
        <taxon>Chitovirales</taxon>
        <taxon>Poxviridae</taxon>
        <taxon>Entomopoxvirinae</taxon>
        <taxon>Betaentomopoxvirus</taxon>
        <taxon>Betaentomopoxvirus ahonmai</taxon>
    </lineage>
</organism>
<name>A0A916NX01_9POXV</name>
<dbReference type="EMBL" id="HF679131">
    <property type="protein sequence ID" value="CCU55512.1"/>
    <property type="molecule type" value="Genomic_DNA"/>
</dbReference>
<evidence type="ECO:0000313" key="2">
    <source>
        <dbReference type="Proteomes" id="UP000792575"/>
    </source>
</evidence>
<dbReference type="SUPFAM" id="SSF52058">
    <property type="entry name" value="L domain-like"/>
    <property type="match status" value="1"/>
</dbReference>
<sequence>MSNNITKINNLKMESKFSKNNAIETINNLKKIKNCLLYSDVKNFIKYDIIDILHIDEVNEEDNFSVLKNLNNLKELHIFTDNSNILINIPISIKKLYIPNLDLENVNFIYNLKNLNILDISHNKFCNIMEIILPSTLEELYCNYCDINDYRFIKNLNNLKILSIAGNSGVSLSDNIPHSIENLNIESVEMFDYGFIENLKNLNILNLSYINKKNNLHLIKYPQKIKYLDIYESNIENFSVFIKNFPNLETFEFHNDNYLFSSSVDLSAFINLKILNLENTIINSDLLLSNTKINNITINFEKYNNKYIIELPQTVENIKIIKKYNYYSFIEDLCNLKHVIFENCTIIKNLTLCKSIKSMCFIQSSNDKNYTRYDFSLLSKLSNLVKLSLDIYDCNNLNYIDFPDSLTDIIIKNMELLKNINFLKKIKNLSSLSIEGIDNYIDLNSKYQTIHVDLTSIELKYFKVEYKSDYFKNCNINNYITYQLPNSIETIEYLGADLPNYLQTKHINLKNITIKSDYCFKNYILENYKNINIKLINYNDDM</sequence>
<dbReference type="OrthoDB" id="21690at10239"/>
<dbReference type="Proteomes" id="UP000792575">
    <property type="component" value="Genome"/>
</dbReference>
<keyword evidence="2" id="KW-1185">Reference proteome</keyword>
<proteinExistence type="predicted"/>
<dbReference type="Gene3D" id="3.80.10.10">
    <property type="entry name" value="Ribonuclease Inhibitor"/>
    <property type="match status" value="2"/>
</dbReference>